<dbReference type="OrthoDB" id="10500762at2759"/>
<evidence type="ECO:0000313" key="1">
    <source>
        <dbReference type="EMBL" id="KAA6384271.1"/>
    </source>
</evidence>
<gene>
    <name evidence="1" type="ORF">EZS28_020200</name>
</gene>
<dbReference type="AlphaFoldDB" id="A0A5J4VNX1"/>
<name>A0A5J4VNX1_9EUKA</name>
<proteinExistence type="predicted"/>
<accession>A0A5J4VNX1</accession>
<sequence>MNRFLAKAIQVQGLNTIESQLEQNAVVPFNNDVEHHYSVKEIKPESQMPALFDKEIIITCGTYIKMRKIGDAIEQQTNVPYLMPVRFRISVPLDYLLIFLVFTDYTNGMFGDLKIKFKINPNVFVFAQVDPKVSLAKYYTMNMDELLSTGQQKLMDIDLFFRNCSLTFKNMKQFTQLGCIADLITSIRTEKLTQSDLKNVVCDIAPVIVSIKNYVATEVTANMAGYKATDAYLARVREFFSTGAFGAPAQRFEIYLFPTSATLTGIRTS</sequence>
<comment type="caution">
    <text evidence="1">The sequence shown here is derived from an EMBL/GenBank/DDBJ whole genome shotgun (WGS) entry which is preliminary data.</text>
</comment>
<reference evidence="1 2" key="1">
    <citation type="submission" date="2019-03" db="EMBL/GenBank/DDBJ databases">
        <title>Single cell metagenomics reveals metabolic interactions within the superorganism composed of flagellate Streblomastix strix and complex community of Bacteroidetes bacteria on its surface.</title>
        <authorList>
            <person name="Treitli S.C."/>
            <person name="Kolisko M."/>
            <person name="Husnik F."/>
            <person name="Keeling P."/>
            <person name="Hampl V."/>
        </authorList>
    </citation>
    <scope>NUCLEOTIDE SEQUENCE [LARGE SCALE GENOMIC DNA]</scope>
    <source>
        <strain evidence="1">ST1C</strain>
    </source>
</reference>
<dbReference type="Proteomes" id="UP000324800">
    <property type="component" value="Unassembled WGS sequence"/>
</dbReference>
<evidence type="ECO:0000313" key="2">
    <source>
        <dbReference type="Proteomes" id="UP000324800"/>
    </source>
</evidence>
<dbReference type="EMBL" id="SNRW01005835">
    <property type="protein sequence ID" value="KAA6384271.1"/>
    <property type="molecule type" value="Genomic_DNA"/>
</dbReference>
<organism evidence="1 2">
    <name type="scientific">Streblomastix strix</name>
    <dbReference type="NCBI Taxonomy" id="222440"/>
    <lineage>
        <taxon>Eukaryota</taxon>
        <taxon>Metamonada</taxon>
        <taxon>Preaxostyla</taxon>
        <taxon>Oxymonadida</taxon>
        <taxon>Streblomastigidae</taxon>
        <taxon>Streblomastix</taxon>
    </lineage>
</organism>
<protein>
    <submittedName>
        <fullName evidence="1">Uncharacterized protein</fullName>
    </submittedName>
</protein>